<reference evidence="8 9" key="1">
    <citation type="submission" date="2016-07" db="EMBL/GenBank/DDBJ databases">
        <title>Pervasive Adenine N6-methylation of Active Genes in Fungi.</title>
        <authorList>
            <consortium name="DOE Joint Genome Institute"/>
            <person name="Mondo S.J."/>
            <person name="Dannebaum R.O."/>
            <person name="Kuo R.C."/>
            <person name="Labutti K."/>
            <person name="Haridas S."/>
            <person name="Kuo A."/>
            <person name="Salamov A."/>
            <person name="Ahrendt S.R."/>
            <person name="Lipzen A."/>
            <person name="Sullivan W."/>
            <person name="Andreopoulos W.B."/>
            <person name="Clum A."/>
            <person name="Lindquist E."/>
            <person name="Daum C."/>
            <person name="Ramamoorthy G.K."/>
            <person name="Gryganskyi A."/>
            <person name="Culley D."/>
            <person name="Magnuson J.K."/>
            <person name="James T.Y."/>
            <person name="O'Malley M.A."/>
            <person name="Stajich J.E."/>
            <person name="Spatafora J.W."/>
            <person name="Visel A."/>
            <person name="Grigoriev I.V."/>
        </authorList>
    </citation>
    <scope>NUCLEOTIDE SEQUENCE [LARGE SCALE GENOMIC DNA]</scope>
    <source>
        <strain evidence="8 9">NRRL 3301</strain>
    </source>
</reference>
<feature type="compositionally biased region" description="Low complexity" evidence="4">
    <location>
        <begin position="768"/>
        <end position="779"/>
    </location>
</feature>
<dbReference type="Gene3D" id="1.10.418.10">
    <property type="entry name" value="Calponin-like domain"/>
    <property type="match status" value="1"/>
</dbReference>
<dbReference type="AlphaFoldDB" id="A0A1X2GHN1"/>
<dbReference type="InterPro" id="IPR036028">
    <property type="entry name" value="SH3-like_dom_sf"/>
</dbReference>
<keyword evidence="1 3" id="KW-0728">SH3 domain</keyword>
<dbReference type="InterPro" id="IPR001452">
    <property type="entry name" value="SH3_domain"/>
</dbReference>
<protein>
    <submittedName>
        <fullName evidence="8">PH-domain-containing protein</fullName>
    </submittedName>
</protein>
<dbReference type="InterPro" id="IPR013761">
    <property type="entry name" value="SAM/pointed_sf"/>
</dbReference>
<feature type="region of interest" description="Disordered" evidence="4">
    <location>
        <begin position="586"/>
        <end position="651"/>
    </location>
</feature>
<evidence type="ECO:0000256" key="2">
    <source>
        <dbReference type="ARBA" id="ARBA00022658"/>
    </source>
</evidence>
<gene>
    <name evidence="8" type="ORF">DM01DRAFT_1322190</name>
</gene>
<evidence type="ECO:0000259" key="5">
    <source>
        <dbReference type="PROSITE" id="PS50002"/>
    </source>
</evidence>
<dbReference type="PROSITE" id="PS50003">
    <property type="entry name" value="PH_DOMAIN"/>
    <property type="match status" value="1"/>
</dbReference>
<dbReference type="PROSITE" id="PS50002">
    <property type="entry name" value="SH3"/>
    <property type="match status" value="1"/>
</dbReference>
<dbReference type="SUPFAM" id="SSF47576">
    <property type="entry name" value="Calponin-homology domain, CH-domain"/>
    <property type="match status" value="1"/>
</dbReference>
<evidence type="ECO:0000256" key="4">
    <source>
        <dbReference type="SAM" id="MobiDB-lite"/>
    </source>
</evidence>
<dbReference type="PANTHER" id="PTHR12752:SF9">
    <property type="entry name" value="KRAMER, ISOFORM I"/>
    <property type="match status" value="1"/>
</dbReference>
<feature type="compositionally biased region" description="Low complexity" evidence="4">
    <location>
        <begin position="638"/>
        <end position="651"/>
    </location>
</feature>
<dbReference type="SUPFAM" id="SSF47769">
    <property type="entry name" value="SAM/Pointed domain"/>
    <property type="match status" value="1"/>
</dbReference>
<dbReference type="Pfam" id="PF00307">
    <property type="entry name" value="CH"/>
    <property type="match status" value="1"/>
</dbReference>
<dbReference type="PANTHER" id="PTHR12752">
    <property type="entry name" value="PHOSPHOINOSITOL 3-PHOSPHATE-BINDING PROTEIN"/>
    <property type="match status" value="1"/>
</dbReference>
<evidence type="ECO:0000256" key="3">
    <source>
        <dbReference type="PROSITE-ProRule" id="PRU00192"/>
    </source>
</evidence>
<dbReference type="Gene3D" id="1.10.150.50">
    <property type="entry name" value="Transcription Factor, Ets-1"/>
    <property type="match status" value="1"/>
</dbReference>
<dbReference type="FunFam" id="2.30.29.30:FF:000286">
    <property type="entry name" value="PH-protein kinase domain containing protein"/>
    <property type="match status" value="1"/>
</dbReference>
<proteinExistence type="predicted"/>
<feature type="domain" description="SH3" evidence="5">
    <location>
        <begin position="3"/>
        <end position="66"/>
    </location>
</feature>
<dbReference type="OrthoDB" id="73680at2759"/>
<feature type="domain" description="PH" evidence="6">
    <location>
        <begin position="400"/>
        <end position="496"/>
    </location>
</feature>
<feature type="domain" description="SAM" evidence="7">
    <location>
        <begin position="135"/>
        <end position="198"/>
    </location>
</feature>
<evidence type="ECO:0000259" key="6">
    <source>
        <dbReference type="PROSITE" id="PS50003"/>
    </source>
</evidence>
<evidence type="ECO:0000313" key="8">
    <source>
        <dbReference type="EMBL" id="ORX54021.1"/>
    </source>
</evidence>
<evidence type="ECO:0000256" key="1">
    <source>
        <dbReference type="ARBA" id="ARBA00022443"/>
    </source>
</evidence>
<dbReference type="Gene3D" id="2.30.29.30">
    <property type="entry name" value="Pleckstrin-homology domain (PH domain)/Phosphotyrosine-binding domain (PTB)"/>
    <property type="match status" value="1"/>
</dbReference>
<dbReference type="InterPro" id="IPR001849">
    <property type="entry name" value="PH_domain"/>
</dbReference>
<keyword evidence="2" id="KW-0344">Guanine-nucleotide releasing factor</keyword>
<feature type="compositionally biased region" description="Low complexity" evidence="4">
    <location>
        <begin position="330"/>
        <end position="347"/>
    </location>
</feature>
<evidence type="ECO:0000313" key="9">
    <source>
        <dbReference type="Proteomes" id="UP000242146"/>
    </source>
</evidence>
<dbReference type="SMART" id="SM00454">
    <property type="entry name" value="SAM"/>
    <property type="match status" value="1"/>
</dbReference>
<organism evidence="8 9">
    <name type="scientific">Hesseltinella vesiculosa</name>
    <dbReference type="NCBI Taxonomy" id="101127"/>
    <lineage>
        <taxon>Eukaryota</taxon>
        <taxon>Fungi</taxon>
        <taxon>Fungi incertae sedis</taxon>
        <taxon>Mucoromycota</taxon>
        <taxon>Mucoromycotina</taxon>
        <taxon>Mucoromycetes</taxon>
        <taxon>Mucorales</taxon>
        <taxon>Cunninghamellaceae</taxon>
        <taxon>Hesseltinella</taxon>
    </lineage>
</organism>
<feature type="region of interest" description="Disordered" evidence="4">
    <location>
        <begin position="768"/>
        <end position="790"/>
    </location>
</feature>
<dbReference type="Pfam" id="PF07647">
    <property type="entry name" value="SAM_2"/>
    <property type="match status" value="1"/>
</dbReference>
<dbReference type="EMBL" id="MCGT01000014">
    <property type="protein sequence ID" value="ORX54021.1"/>
    <property type="molecule type" value="Genomic_DNA"/>
</dbReference>
<dbReference type="InterPro" id="IPR001715">
    <property type="entry name" value="CH_dom"/>
</dbReference>
<feature type="compositionally biased region" description="Basic and acidic residues" evidence="4">
    <location>
        <begin position="614"/>
        <end position="624"/>
    </location>
</feature>
<name>A0A1X2GHN1_9FUNG</name>
<dbReference type="InterPro" id="IPR011993">
    <property type="entry name" value="PH-like_dom_sf"/>
</dbReference>
<feature type="compositionally biased region" description="Polar residues" evidence="4">
    <location>
        <begin position="348"/>
        <end position="359"/>
    </location>
</feature>
<dbReference type="SUPFAM" id="SSF50044">
    <property type="entry name" value="SH3-domain"/>
    <property type="match status" value="1"/>
</dbReference>
<dbReference type="Gene3D" id="2.30.30.40">
    <property type="entry name" value="SH3 Domains"/>
    <property type="match status" value="1"/>
</dbReference>
<feature type="compositionally biased region" description="Polar residues" evidence="4">
    <location>
        <begin position="306"/>
        <end position="315"/>
    </location>
</feature>
<dbReference type="Pfam" id="PF14604">
    <property type="entry name" value="SH3_9"/>
    <property type="match status" value="1"/>
</dbReference>
<dbReference type="SMART" id="SM00326">
    <property type="entry name" value="SH3"/>
    <property type="match status" value="1"/>
</dbReference>
<dbReference type="PROSITE" id="PS50105">
    <property type="entry name" value="SAM_DOMAIN"/>
    <property type="match status" value="1"/>
</dbReference>
<dbReference type="GO" id="GO:0005085">
    <property type="term" value="F:guanyl-nucleotide exchange factor activity"/>
    <property type="evidence" value="ECO:0007669"/>
    <property type="project" value="UniProtKB-KW"/>
</dbReference>
<dbReference type="InterPro" id="IPR036872">
    <property type="entry name" value="CH_dom_sf"/>
</dbReference>
<evidence type="ECO:0000259" key="7">
    <source>
        <dbReference type="PROSITE" id="PS50105"/>
    </source>
</evidence>
<feature type="region of interest" description="Disordered" evidence="4">
    <location>
        <begin position="256"/>
        <end position="362"/>
    </location>
</feature>
<sequence length="823" mass="90669">MSKTPEIVYAIHNFEAENEDEITFFAGEPIVVIEKDEKYLDGWWQGRDQRGHVGLFPMNYTSPGLPVGVNGTMSSSTLSLGNFSDKAPATNRTPAPVVPSPSPQPPVAAPQTLSPVTPSFTNNNSDFGRLSPESWDVNNVCAWLDSVGLGNAKDTFIEQEITGDVLLDLSMDSLKELGIPAYGRRYKIMLAINKLTGNDAPVPKSSVSSQLPSSVDKRYVSSVISSTTSSSLGTSNNLVEAANHIRSTLSSPVDSDSLYQFPRKAPAPPSSVSSSSNGQESQPRMRPISSTSAGSSSNNSVHRSNTFNTTSSSGAGTLKNGGADLPPQHPSYQPRSSRQPSASISAPTNSRPPTSQPFSSGHDWFQQEMSTRINQAPEQKLSIASVDTMRPRPSIDEFQAPEHEGWLHKQSDRYKTWNKRWFVLKGNNLFYFKSPKDVRVKGIINLRGYRVIVDETIHSNKYCFKTQHDQERTFFFYTDTKESMRTWLQALMKATIVRDFTSPVMSSNQVATVPLDVAQRMRPRPPSVLMYKASGQNIEPSMTRVQEEDEEEETIPASAAAAASATLQGTIPHRYHQQRDDEDADDNLAYTLPVPPSHSGITHHDSDEDNIDPFQRDHRPHSTDFEDDESGIHPFSHSTSTPATTAPASASERTWSNIDYLKWINQYLPDGKKVVDLSTAFRNGDTLILLLESLSSKVVRRTPDQKGGSVSMKVLDNIVAAFKFMGREGVVVDGRYTIKDIFGGHEDKIMDMVDAIKMWADTNGYTNKGSSNSSSYSSGDDQVNTPSLSLPDLKDSFSQDMFSEAAIQRPNMNDSSPQLQNVA</sequence>
<dbReference type="STRING" id="101127.A0A1X2GHN1"/>
<dbReference type="PRINTS" id="PR00452">
    <property type="entry name" value="SH3DOMAIN"/>
</dbReference>
<dbReference type="Pfam" id="PF00169">
    <property type="entry name" value="PH"/>
    <property type="match status" value="1"/>
</dbReference>
<dbReference type="SMART" id="SM00233">
    <property type="entry name" value="PH"/>
    <property type="match status" value="1"/>
</dbReference>
<accession>A0A1X2GHN1</accession>
<dbReference type="Proteomes" id="UP000242146">
    <property type="component" value="Unassembled WGS sequence"/>
</dbReference>
<keyword evidence="9" id="KW-1185">Reference proteome</keyword>
<feature type="compositionally biased region" description="Pro residues" evidence="4">
    <location>
        <begin position="96"/>
        <end position="108"/>
    </location>
</feature>
<dbReference type="CDD" id="cd00174">
    <property type="entry name" value="SH3"/>
    <property type="match status" value="1"/>
</dbReference>
<feature type="compositionally biased region" description="Low complexity" evidence="4">
    <location>
        <begin position="289"/>
        <end position="305"/>
    </location>
</feature>
<dbReference type="SUPFAM" id="SSF50729">
    <property type="entry name" value="PH domain-like"/>
    <property type="match status" value="1"/>
</dbReference>
<dbReference type="InterPro" id="IPR001660">
    <property type="entry name" value="SAM"/>
</dbReference>
<feature type="region of interest" description="Disordered" evidence="4">
    <location>
        <begin position="80"/>
        <end position="113"/>
    </location>
</feature>
<comment type="caution">
    <text evidence="8">The sequence shown here is derived from an EMBL/GenBank/DDBJ whole genome shotgun (WGS) entry which is preliminary data.</text>
</comment>